<dbReference type="SMART" id="SM00320">
    <property type="entry name" value="WD40"/>
    <property type="match status" value="4"/>
</dbReference>
<dbReference type="Gene3D" id="2.130.10.10">
    <property type="entry name" value="YVTN repeat-like/Quinoprotein amine dehydrogenase"/>
    <property type="match status" value="1"/>
</dbReference>
<proteinExistence type="inferred from homology"/>
<evidence type="ECO:0000256" key="1">
    <source>
        <dbReference type="ARBA" id="ARBA00008070"/>
    </source>
</evidence>
<evidence type="ECO:0000313" key="5">
    <source>
        <dbReference type="EMBL" id="CAK9440227.1"/>
    </source>
</evidence>
<dbReference type="InterPro" id="IPR013905">
    <property type="entry name" value="Lgl_C_dom"/>
</dbReference>
<protein>
    <recommendedName>
        <fullName evidence="4">Lethal giant larvae (Lgl)-like C-terminal domain-containing protein</fullName>
    </recommendedName>
</protein>
<dbReference type="SUPFAM" id="SSF50978">
    <property type="entry name" value="WD40 repeat-like"/>
    <property type="match status" value="2"/>
</dbReference>
<dbReference type="Proteomes" id="UP001497383">
    <property type="component" value="Chromosome 5"/>
</dbReference>
<name>A0ABP0ZPL1_9ASCO</name>
<evidence type="ECO:0000256" key="3">
    <source>
        <dbReference type="SAM" id="MobiDB-lite"/>
    </source>
</evidence>
<accession>A0ABP0ZPL1</accession>
<dbReference type="Pfam" id="PF08596">
    <property type="entry name" value="Lgl_C"/>
    <property type="match status" value="1"/>
</dbReference>
<evidence type="ECO:0000256" key="2">
    <source>
        <dbReference type="ARBA" id="ARBA00022483"/>
    </source>
</evidence>
<dbReference type="EMBL" id="OZ022409">
    <property type="protein sequence ID" value="CAK9440227.1"/>
    <property type="molecule type" value="Genomic_DNA"/>
</dbReference>
<feature type="domain" description="Lethal giant larvae (Lgl)-like C-terminal" evidence="4">
    <location>
        <begin position="559"/>
        <end position="977"/>
    </location>
</feature>
<reference evidence="5 6" key="1">
    <citation type="submission" date="2024-03" db="EMBL/GenBank/DDBJ databases">
        <authorList>
            <person name="Brejova B."/>
        </authorList>
    </citation>
    <scope>NUCLEOTIDE SEQUENCE [LARGE SCALE GENOMIC DNA]</scope>
    <source>
        <strain evidence="5 6">CBS 14171</strain>
    </source>
</reference>
<evidence type="ECO:0000313" key="6">
    <source>
        <dbReference type="Proteomes" id="UP001497383"/>
    </source>
</evidence>
<dbReference type="GeneID" id="92209523"/>
<sequence>MAIFKSRKAPLSLNSLSNSLKSHGTKSLSPQEINAKTIDISVVNQIGIPKDSIVAVAYDPTQSLLAVSTKNNDVRVYGQVNVEVVFEFNLKHPITFLHFVKGVYLLCGSPGSGCTILSLYSKTILGKTSFPGTVTAMEADPALDWLILGLSNGTVLFYDIDRMNLTPFRIDNLQKKVMPKEKMSPVVSIEWHPRDIGTLLIAYNQCAVVYSLVSAEIKSVLVYELTKQSRAFEYTSHIVNGGKRKIFGSSKTVRPFVTEAHFHPNGLHAVTIHNDNSIVFWDIEGAVLLEARTVSETSIHKEGLPLEIPEFHNPIEAVKWVCGEDPENTKLVISGGDPAPRATNVLHVIDFGYTLKYSLTSHETQGKFYANPQNGQRKIPIQFYLNDEDVLEVIQQIHPITENGSPYFHCGHNPSYLLLVSNLGRIYFIHFSENAGGQGSSDLGLTILPTSISLIHPPMTYFNVEHVVRLDWYSIMSSRVSSGTTSKLEPLLQGGAPVSLSKITKPIGFNDTARNIMVTGHENGLVRFLDVTKGEQSGSEGIVQVGLKETLYDYDNPRNLRVLQVSCSFQNRQLLVGLASGEVAICKFGKFKGTGVGAGAGVGSFAQRDYSSCPMQHTNGSASILDISGRIAGTASSPATFSPVSLLRLDPSEPISVLKMSDAGFAAVAYKSGRLVVCDIARGPAVIFNLANVKENLVSVSGNCYITTLEFSIMEYGADGYSSLLLLAGTNCGGSLLYYKITPMGNGGFQVAFADKTTNLNHRSSDGGNVETSKLSQLIPIEAERGASAVASQEMFNKLATGIAISGLVITVSDRDVRVIKSPKTKLAHKVIDDTCLKAAVVQYRDAGVVLAVLVKTGFIKLISLPTLQDIANVKLPKEAYSKLERSLASGTAGDSDLLPSGDMFLRLSSTESVYMSAHEKSRSKGDAGTDTLFNPALVIPPRPQASALQWAKGQIRYVSVDDLAQLIAGLNRKPPKTEESKLAHDVSPEANPQASYGGYSAKVKYENAYEQPVRRATQGYGFGNQGFMKSLQEGLQSAEETITDYANNASEAFTEGVDSQKKSIYSSALRSKFGF</sequence>
<organism evidence="5 6">
    <name type="scientific">Lodderomyces beijingensis</name>
    <dbReference type="NCBI Taxonomy" id="1775926"/>
    <lineage>
        <taxon>Eukaryota</taxon>
        <taxon>Fungi</taxon>
        <taxon>Dikarya</taxon>
        <taxon>Ascomycota</taxon>
        <taxon>Saccharomycotina</taxon>
        <taxon>Pichiomycetes</taxon>
        <taxon>Debaryomycetaceae</taxon>
        <taxon>Candida/Lodderomyces clade</taxon>
        <taxon>Lodderomyces</taxon>
    </lineage>
</organism>
<dbReference type="InterPro" id="IPR001680">
    <property type="entry name" value="WD40_rpt"/>
</dbReference>
<comment type="similarity">
    <text evidence="1">Belongs to the WD repeat L(2)GL family.</text>
</comment>
<gene>
    <name evidence="5" type="ORF">LODBEIA_P43270</name>
</gene>
<feature type="compositionally biased region" description="Basic and acidic residues" evidence="3">
    <location>
        <begin position="976"/>
        <end position="988"/>
    </location>
</feature>
<dbReference type="InterPro" id="IPR036322">
    <property type="entry name" value="WD40_repeat_dom_sf"/>
</dbReference>
<keyword evidence="2" id="KW-0268">Exocytosis</keyword>
<feature type="region of interest" description="Disordered" evidence="3">
    <location>
        <begin position="975"/>
        <end position="994"/>
    </location>
</feature>
<evidence type="ECO:0000259" key="4">
    <source>
        <dbReference type="Pfam" id="PF08596"/>
    </source>
</evidence>
<dbReference type="PANTHER" id="PTHR10241">
    <property type="entry name" value="LETHAL 2 GIANT LARVAE PROTEIN"/>
    <property type="match status" value="1"/>
</dbReference>
<dbReference type="PANTHER" id="PTHR10241:SF25">
    <property type="entry name" value="TOMOSYN, ISOFORM C"/>
    <property type="match status" value="1"/>
</dbReference>
<dbReference type="RefSeq" id="XP_066831265.1">
    <property type="nucleotide sequence ID" value="XM_066974536.1"/>
</dbReference>
<keyword evidence="6" id="KW-1185">Reference proteome</keyword>
<dbReference type="InterPro" id="IPR015943">
    <property type="entry name" value="WD40/YVTN_repeat-like_dom_sf"/>
</dbReference>